<accession>A0A1F7WDJ3</accession>
<evidence type="ECO:0000259" key="2">
    <source>
        <dbReference type="PROSITE" id="PS50943"/>
    </source>
</evidence>
<dbReference type="InterPro" id="IPR010982">
    <property type="entry name" value="Lambda_DNA-bd_dom_sf"/>
</dbReference>
<dbReference type="Proteomes" id="UP000178735">
    <property type="component" value="Unassembled WGS sequence"/>
</dbReference>
<dbReference type="Gene3D" id="2.60.120.10">
    <property type="entry name" value="Jelly Rolls"/>
    <property type="match status" value="1"/>
</dbReference>
<evidence type="ECO:0000313" key="3">
    <source>
        <dbReference type="EMBL" id="OGM00850.1"/>
    </source>
</evidence>
<evidence type="ECO:0000313" key="4">
    <source>
        <dbReference type="Proteomes" id="UP000178735"/>
    </source>
</evidence>
<keyword evidence="1" id="KW-0238">DNA-binding</keyword>
<dbReference type="SMART" id="SM00530">
    <property type="entry name" value="HTH_XRE"/>
    <property type="match status" value="1"/>
</dbReference>
<feature type="domain" description="HTH cro/C1-type" evidence="2">
    <location>
        <begin position="7"/>
        <end position="61"/>
    </location>
</feature>
<dbReference type="InterPro" id="IPR050807">
    <property type="entry name" value="TransReg_Diox_bact_type"/>
</dbReference>
<gene>
    <name evidence="3" type="ORF">A2008_05870</name>
</gene>
<dbReference type="PANTHER" id="PTHR46797:SF1">
    <property type="entry name" value="METHYLPHOSPHONATE SYNTHASE"/>
    <property type="match status" value="1"/>
</dbReference>
<sequence length="183" mass="20871">MKIGYSLKKLRLKHNYTLKIVAQKLNITSSLLSQIENGKISPSLKSLESLLGLYNVNLSEFFRQVEQKDYIIMRRNETERMVAKSGSIITLLASKLENNVLETYSVELKPGISLQIKQIDEKINGERFIYSISGTLDVLIDKHTKISLYPEDSISFKSHVRCEVINNQAEDISFLISGFIPLF</sequence>
<dbReference type="CDD" id="cd02209">
    <property type="entry name" value="cupin_XRE_C"/>
    <property type="match status" value="1"/>
</dbReference>
<name>A0A1F7WDJ3_9BACT</name>
<dbReference type="PROSITE" id="PS50943">
    <property type="entry name" value="HTH_CROC1"/>
    <property type="match status" value="1"/>
</dbReference>
<dbReference type="AlphaFoldDB" id="A0A1F7WDJ3"/>
<dbReference type="Pfam" id="PF01381">
    <property type="entry name" value="HTH_3"/>
    <property type="match status" value="1"/>
</dbReference>
<dbReference type="EMBL" id="MGFH01000249">
    <property type="protein sequence ID" value="OGM00850.1"/>
    <property type="molecule type" value="Genomic_DNA"/>
</dbReference>
<reference evidence="3 4" key="1">
    <citation type="journal article" date="2016" name="Nat. Commun.">
        <title>Thousands of microbial genomes shed light on interconnected biogeochemical processes in an aquifer system.</title>
        <authorList>
            <person name="Anantharaman K."/>
            <person name="Brown C.T."/>
            <person name="Hug L.A."/>
            <person name="Sharon I."/>
            <person name="Castelle C.J."/>
            <person name="Probst A.J."/>
            <person name="Thomas B.C."/>
            <person name="Singh A."/>
            <person name="Wilkins M.J."/>
            <person name="Karaoz U."/>
            <person name="Brodie E.L."/>
            <person name="Williams K.H."/>
            <person name="Hubbard S.S."/>
            <person name="Banfield J.F."/>
        </authorList>
    </citation>
    <scope>NUCLEOTIDE SEQUENCE [LARGE SCALE GENOMIC DNA]</scope>
</reference>
<dbReference type="PANTHER" id="PTHR46797">
    <property type="entry name" value="HTH-TYPE TRANSCRIPTIONAL REGULATOR"/>
    <property type="match status" value="1"/>
</dbReference>
<organism evidence="3 4">
    <name type="scientific">Candidatus Wallbacteria bacterium GWC2_49_35</name>
    <dbReference type="NCBI Taxonomy" id="1817813"/>
    <lineage>
        <taxon>Bacteria</taxon>
        <taxon>Candidatus Walliibacteriota</taxon>
    </lineage>
</organism>
<dbReference type="InterPro" id="IPR014710">
    <property type="entry name" value="RmlC-like_jellyroll"/>
</dbReference>
<proteinExistence type="predicted"/>
<dbReference type="GO" id="GO:0003700">
    <property type="term" value="F:DNA-binding transcription factor activity"/>
    <property type="evidence" value="ECO:0007669"/>
    <property type="project" value="TreeGrafter"/>
</dbReference>
<dbReference type="InterPro" id="IPR001387">
    <property type="entry name" value="Cro/C1-type_HTH"/>
</dbReference>
<evidence type="ECO:0000256" key="1">
    <source>
        <dbReference type="ARBA" id="ARBA00023125"/>
    </source>
</evidence>
<dbReference type="SUPFAM" id="SSF51182">
    <property type="entry name" value="RmlC-like cupins"/>
    <property type="match status" value="1"/>
</dbReference>
<dbReference type="CDD" id="cd00093">
    <property type="entry name" value="HTH_XRE"/>
    <property type="match status" value="1"/>
</dbReference>
<dbReference type="GO" id="GO:0005829">
    <property type="term" value="C:cytosol"/>
    <property type="evidence" value="ECO:0007669"/>
    <property type="project" value="TreeGrafter"/>
</dbReference>
<comment type="caution">
    <text evidence="3">The sequence shown here is derived from an EMBL/GenBank/DDBJ whole genome shotgun (WGS) entry which is preliminary data.</text>
</comment>
<dbReference type="STRING" id="1817813.A2008_05870"/>
<dbReference type="InterPro" id="IPR011051">
    <property type="entry name" value="RmlC_Cupin_sf"/>
</dbReference>
<dbReference type="GO" id="GO:0003677">
    <property type="term" value="F:DNA binding"/>
    <property type="evidence" value="ECO:0007669"/>
    <property type="project" value="UniProtKB-KW"/>
</dbReference>
<dbReference type="Gene3D" id="1.10.260.40">
    <property type="entry name" value="lambda repressor-like DNA-binding domains"/>
    <property type="match status" value="1"/>
</dbReference>
<protein>
    <recommendedName>
        <fullName evidence="2">HTH cro/C1-type domain-containing protein</fullName>
    </recommendedName>
</protein>
<dbReference type="SUPFAM" id="SSF47413">
    <property type="entry name" value="lambda repressor-like DNA-binding domains"/>
    <property type="match status" value="1"/>
</dbReference>